<keyword evidence="1" id="KW-0472">Membrane</keyword>
<evidence type="ECO:0000313" key="2">
    <source>
        <dbReference type="EMBL" id="ALM75561.1"/>
    </source>
</evidence>
<gene>
    <name evidence="2" type="ORF">TBCH5v1_1648</name>
</gene>
<evidence type="ECO:0000313" key="3">
    <source>
        <dbReference type="Proteomes" id="UP000066042"/>
    </source>
</evidence>
<dbReference type="EMBL" id="CP013050">
    <property type="protein sequence ID" value="ALM75561.1"/>
    <property type="molecule type" value="Genomic_DNA"/>
</dbReference>
<proteinExistence type="predicted"/>
<sequence length="114" mass="13075">MEWKSILIGFIIGALIAIPIGMAHTGTFDNEGKRGFWRGFSPMMGMGHGMGMMGYGMHGMMDDEMYAQMEEYMASGNFTEMHEEMEPIMEKYMGSNWKEMHEYCEKAMGIEEDE</sequence>
<dbReference type="STRING" id="55802.TBCH5v1_1648"/>
<organism evidence="2 3">
    <name type="scientific">Thermococcus barophilus</name>
    <dbReference type="NCBI Taxonomy" id="55802"/>
    <lineage>
        <taxon>Archaea</taxon>
        <taxon>Methanobacteriati</taxon>
        <taxon>Methanobacteriota</taxon>
        <taxon>Thermococci</taxon>
        <taxon>Thermococcales</taxon>
        <taxon>Thermococcaceae</taxon>
        <taxon>Thermococcus</taxon>
    </lineage>
</organism>
<dbReference type="Proteomes" id="UP000066042">
    <property type="component" value="Chromosome"/>
</dbReference>
<dbReference type="RefSeq" id="WP_056934160.1">
    <property type="nucleotide sequence ID" value="NZ_CP013050.1"/>
</dbReference>
<evidence type="ECO:0000256" key="1">
    <source>
        <dbReference type="SAM" id="Phobius"/>
    </source>
</evidence>
<dbReference type="AlphaFoldDB" id="A0A0S1XCQ0"/>
<dbReference type="GeneID" id="26136888"/>
<name>A0A0S1XCQ0_THEBA</name>
<protein>
    <submittedName>
        <fullName evidence="2">Uncharacterized protein</fullName>
    </submittedName>
</protein>
<accession>A0A0S1XCQ0</accession>
<feature type="transmembrane region" description="Helical" evidence="1">
    <location>
        <begin position="35"/>
        <end position="55"/>
    </location>
</feature>
<keyword evidence="1" id="KW-1133">Transmembrane helix</keyword>
<keyword evidence="1" id="KW-0812">Transmembrane</keyword>
<reference evidence="2 3" key="1">
    <citation type="journal article" date="2016" name="Genome Announc.">
        <title>Complete genome sequence of the hyperthermophilic and piezophilic archaeon Thermococcus barophilus Ch5, capable of growth at the expense of hydrogenogenesis from carbon monoxide and formate.</title>
        <authorList>
            <person name="Oger P."/>
            <person name="Sokolova T.G."/>
            <person name="Kozhevnikova D.A."/>
            <person name="Taranov E.A."/>
            <person name="Vannier P."/>
            <person name="Lee H.S."/>
            <person name="Kwon K.K."/>
            <person name="Kang S.G."/>
            <person name="Lee J.H."/>
            <person name="Bonch-Osmolovskaya E.A."/>
            <person name="Lebedinsky A.V."/>
        </authorList>
    </citation>
    <scope>NUCLEOTIDE SEQUENCE [LARGE SCALE GENOMIC DNA]</scope>
    <source>
        <strain evidence="3">Ch5</strain>
    </source>
</reference>
<dbReference type="PATRIC" id="fig|55802.8.peg.1628"/>